<protein>
    <submittedName>
        <fullName evidence="1">Uncharacterized protein</fullName>
    </submittedName>
</protein>
<accession>A0ABM7VLU1</accession>
<dbReference type="Proteomes" id="UP001354989">
    <property type="component" value="Plasmid pPP4"/>
</dbReference>
<organism evidence="1 2">
    <name type="scientific">Persicobacter psychrovividus</name>
    <dbReference type="NCBI Taxonomy" id="387638"/>
    <lineage>
        <taxon>Bacteria</taxon>
        <taxon>Pseudomonadati</taxon>
        <taxon>Bacteroidota</taxon>
        <taxon>Cytophagia</taxon>
        <taxon>Cytophagales</taxon>
        <taxon>Persicobacteraceae</taxon>
        <taxon>Persicobacter</taxon>
    </lineage>
</organism>
<evidence type="ECO:0000313" key="2">
    <source>
        <dbReference type="Proteomes" id="UP001354989"/>
    </source>
</evidence>
<sequence length="38" mass="4550">MPFFALFLPYLLHLSKKSTTFKMWKGNNGYFETHFFGC</sequence>
<reference evidence="1 2" key="1">
    <citation type="submission" date="2021-12" db="EMBL/GenBank/DDBJ databases">
        <title>Genome sequencing of bacteria with rrn-lacking chromosome and rrn-plasmid.</title>
        <authorList>
            <person name="Anda M."/>
            <person name="Iwasaki W."/>
        </authorList>
    </citation>
    <scope>NUCLEOTIDE SEQUENCE [LARGE SCALE GENOMIC DNA]</scope>
    <source>
        <strain evidence="1 2">NBRC 101262</strain>
        <plasmid evidence="1 2">pPP4</plasmid>
    </source>
</reference>
<name>A0ABM7VLU1_9BACT</name>
<dbReference type="EMBL" id="AP025296">
    <property type="protein sequence ID" value="BDD01872.1"/>
    <property type="molecule type" value="Genomic_DNA"/>
</dbReference>
<keyword evidence="1" id="KW-0614">Plasmid</keyword>
<proteinExistence type="predicted"/>
<gene>
    <name evidence="1" type="ORF">PEPS_41520</name>
</gene>
<geneLocation type="plasmid" evidence="1 2">
    <name>pPP4</name>
</geneLocation>
<evidence type="ECO:0000313" key="1">
    <source>
        <dbReference type="EMBL" id="BDD01872.1"/>
    </source>
</evidence>
<keyword evidence="2" id="KW-1185">Reference proteome</keyword>